<evidence type="ECO:0000313" key="1">
    <source>
        <dbReference type="EMBL" id="WNC70694.1"/>
    </source>
</evidence>
<reference evidence="2" key="1">
    <citation type="submission" date="2023-09" db="EMBL/GenBank/DDBJ databases">
        <authorList>
            <person name="Li S."/>
            <person name="Li X."/>
            <person name="Zhang C."/>
            <person name="Zhao Z."/>
        </authorList>
    </citation>
    <scope>NUCLEOTIDE SEQUENCE [LARGE SCALE GENOMIC DNA]</scope>
    <source>
        <strain evidence="2">SQ149</strain>
    </source>
</reference>
<dbReference type="Proteomes" id="UP001258994">
    <property type="component" value="Chromosome"/>
</dbReference>
<dbReference type="PROSITE" id="PS51257">
    <property type="entry name" value="PROKAR_LIPOPROTEIN"/>
    <property type="match status" value="1"/>
</dbReference>
<proteinExistence type="predicted"/>
<dbReference type="RefSeq" id="WP_348389833.1">
    <property type="nucleotide sequence ID" value="NZ_CP134145.1"/>
</dbReference>
<evidence type="ECO:0000313" key="2">
    <source>
        <dbReference type="Proteomes" id="UP001258994"/>
    </source>
</evidence>
<name>A0ABY9TPE6_9GAMM</name>
<protein>
    <recommendedName>
        <fullName evidence="3">Lipoprotein</fullName>
    </recommendedName>
</protein>
<sequence>MRNFIVLLITVAVYGCVVLPVKDEGHTQRCYISSDKKTLKVVNLNGEGSGNYYSISGILVSPITMLASGVVSGAYVLTNNTYHLGEEKLVCG</sequence>
<dbReference type="EMBL" id="CP134145">
    <property type="protein sequence ID" value="WNC70694.1"/>
    <property type="molecule type" value="Genomic_DNA"/>
</dbReference>
<keyword evidence="2" id="KW-1185">Reference proteome</keyword>
<accession>A0ABY9TPE6</accession>
<organism evidence="1 2">
    <name type="scientific">Thalassotalea psychrophila</name>
    <dbReference type="NCBI Taxonomy" id="3065647"/>
    <lineage>
        <taxon>Bacteria</taxon>
        <taxon>Pseudomonadati</taxon>
        <taxon>Pseudomonadota</taxon>
        <taxon>Gammaproteobacteria</taxon>
        <taxon>Alteromonadales</taxon>
        <taxon>Colwelliaceae</taxon>
        <taxon>Thalassotalea</taxon>
    </lineage>
</organism>
<gene>
    <name evidence="1" type="ORF">RGQ13_11190</name>
</gene>
<evidence type="ECO:0008006" key="3">
    <source>
        <dbReference type="Google" id="ProtNLM"/>
    </source>
</evidence>